<dbReference type="eggNOG" id="ENOG502ZXV3">
    <property type="taxonomic scope" value="Bacteria"/>
</dbReference>
<evidence type="ECO:0000256" key="1">
    <source>
        <dbReference type="SAM" id="Phobius"/>
    </source>
</evidence>
<organism evidence="2 3">
    <name type="scientific">Bacteroides stercorirosoris</name>
    <dbReference type="NCBI Taxonomy" id="871324"/>
    <lineage>
        <taxon>Bacteria</taxon>
        <taxon>Pseudomonadati</taxon>
        <taxon>Bacteroidota</taxon>
        <taxon>Bacteroidia</taxon>
        <taxon>Bacteroidales</taxon>
        <taxon>Bacteroidaceae</taxon>
        <taxon>Bacteroides</taxon>
    </lineage>
</organism>
<protein>
    <submittedName>
        <fullName evidence="2">Uncharacterized protein</fullName>
    </submittedName>
</protein>
<feature type="transmembrane region" description="Helical" evidence="1">
    <location>
        <begin position="30"/>
        <end position="52"/>
    </location>
</feature>
<proteinExistence type="predicted"/>
<keyword evidence="1" id="KW-0812">Transmembrane</keyword>
<keyword evidence="1" id="KW-1133">Transmembrane helix</keyword>
<sequence length="254" mass="29205">MLATLNNNLMKIKPSNKLKYLATEYKLGDFFRNFIAVVLGIILTFAGSDWITERNTQKEIKKSLQLVKSELLLNREEIEAMGNRVALEQRAANYLFENKDNASGIPKDSINKYFPLLFQWSKFTFTNDAIEMLKASALIQKIQNKELALQIIKAYGAIKAAETSFETYSNIKDHVQNDFNDNPKVKSYAYNLTRLREKTEDIVKDLGQQLHLLFILPEGLQLLQAIPNIQKARIYFACVEEIDKTIEAIEKECE</sequence>
<gene>
    <name evidence="2" type="ORF">SAMN05444350_1089</name>
</gene>
<dbReference type="EMBL" id="FQZN01000008">
    <property type="protein sequence ID" value="SHI78639.1"/>
    <property type="molecule type" value="Genomic_DNA"/>
</dbReference>
<dbReference type="Proteomes" id="UP000184192">
    <property type="component" value="Unassembled WGS sequence"/>
</dbReference>
<keyword evidence="1" id="KW-0472">Membrane</keyword>
<name>A0A1M6DZR2_9BACE</name>
<evidence type="ECO:0000313" key="2">
    <source>
        <dbReference type="EMBL" id="SHI78639.1"/>
    </source>
</evidence>
<dbReference type="AlphaFoldDB" id="A0A1M6DZR2"/>
<reference evidence="3" key="1">
    <citation type="submission" date="2016-11" db="EMBL/GenBank/DDBJ databases">
        <authorList>
            <person name="Varghese N."/>
            <person name="Submissions S."/>
        </authorList>
    </citation>
    <scope>NUCLEOTIDE SEQUENCE [LARGE SCALE GENOMIC DNA]</scope>
    <source>
        <strain evidence="3">DSM 26884</strain>
    </source>
</reference>
<accession>A0A1M6DZR2</accession>
<keyword evidence="3" id="KW-1185">Reference proteome</keyword>
<evidence type="ECO:0000313" key="3">
    <source>
        <dbReference type="Proteomes" id="UP000184192"/>
    </source>
</evidence>